<sequence>MKKLFLSLAVVLLSGFTLPPLHTVRLEDRTLLINQLKESKENLLKAVAGLTDAQLEFKPAADRWSVIDCVEHITIVEKAMIDEEKKMVNEPANPERRKDMKMTDDQILQGVEDRSHKFKAPPFAQPKHSYASPADAINAFVTQRDQLIDYVTNTKDQLREHIADNPNIGTVDAYQLLLFDAAHAVRHTKQIEEVKADPGFPK</sequence>
<protein>
    <submittedName>
        <fullName evidence="2">DinB family protein</fullName>
    </submittedName>
</protein>
<evidence type="ECO:0000259" key="1">
    <source>
        <dbReference type="Pfam" id="PF12867"/>
    </source>
</evidence>
<gene>
    <name evidence="2" type="ORF">HGH92_05395</name>
</gene>
<dbReference type="Gene3D" id="1.20.120.450">
    <property type="entry name" value="dinb family like domain"/>
    <property type="match status" value="1"/>
</dbReference>
<reference evidence="2 3" key="1">
    <citation type="submission" date="2020-04" db="EMBL/GenBank/DDBJ databases">
        <authorList>
            <person name="Yin C."/>
        </authorList>
    </citation>
    <scope>NUCLEOTIDE SEQUENCE [LARGE SCALE GENOMIC DNA]</scope>
    <source>
        <strain evidence="2 3">Ae27</strain>
    </source>
</reference>
<dbReference type="Pfam" id="PF12867">
    <property type="entry name" value="DinB_2"/>
    <property type="match status" value="1"/>
</dbReference>
<comment type="caution">
    <text evidence="2">The sequence shown here is derived from an EMBL/GenBank/DDBJ whole genome shotgun (WGS) entry which is preliminary data.</text>
</comment>
<feature type="domain" description="DinB-like" evidence="1">
    <location>
        <begin position="35"/>
        <end position="191"/>
    </location>
</feature>
<keyword evidence="3" id="KW-1185">Reference proteome</keyword>
<dbReference type="InterPro" id="IPR024775">
    <property type="entry name" value="DinB-like"/>
</dbReference>
<dbReference type="RefSeq" id="WP_168869722.1">
    <property type="nucleotide sequence ID" value="NZ_JABAIA010000001.1"/>
</dbReference>
<accession>A0A847RPV2</accession>
<evidence type="ECO:0000313" key="3">
    <source>
        <dbReference type="Proteomes" id="UP000570474"/>
    </source>
</evidence>
<dbReference type="InterPro" id="IPR034660">
    <property type="entry name" value="DinB/YfiT-like"/>
</dbReference>
<name>A0A847RPV2_9BACT</name>
<proteinExistence type="predicted"/>
<organism evidence="2 3">
    <name type="scientific">Chitinophaga varians</name>
    <dbReference type="NCBI Taxonomy" id="2202339"/>
    <lineage>
        <taxon>Bacteria</taxon>
        <taxon>Pseudomonadati</taxon>
        <taxon>Bacteroidota</taxon>
        <taxon>Chitinophagia</taxon>
        <taxon>Chitinophagales</taxon>
        <taxon>Chitinophagaceae</taxon>
        <taxon>Chitinophaga</taxon>
    </lineage>
</organism>
<evidence type="ECO:0000313" key="2">
    <source>
        <dbReference type="EMBL" id="NLR63734.1"/>
    </source>
</evidence>
<dbReference type="Proteomes" id="UP000570474">
    <property type="component" value="Unassembled WGS sequence"/>
</dbReference>
<dbReference type="EMBL" id="JABAIA010000001">
    <property type="protein sequence ID" value="NLR63734.1"/>
    <property type="molecule type" value="Genomic_DNA"/>
</dbReference>
<dbReference type="AlphaFoldDB" id="A0A847RPV2"/>
<dbReference type="SUPFAM" id="SSF109854">
    <property type="entry name" value="DinB/YfiT-like putative metalloenzymes"/>
    <property type="match status" value="1"/>
</dbReference>